<comment type="caution">
    <text evidence="2">The sequence shown here is derived from an EMBL/GenBank/DDBJ whole genome shotgun (WGS) entry which is preliminary data.</text>
</comment>
<dbReference type="Proteomes" id="UP001212841">
    <property type="component" value="Unassembled WGS sequence"/>
</dbReference>
<gene>
    <name evidence="2" type="ORF">HK097_001195</name>
</gene>
<dbReference type="AlphaFoldDB" id="A0AAD5X1H9"/>
<feature type="compositionally biased region" description="Low complexity" evidence="1">
    <location>
        <begin position="21"/>
        <end position="38"/>
    </location>
</feature>
<sequence length="93" mass="10397">HHPPLNPRDLLRNRPDILSHQSTPLTQPLTTTSEYSAEATTTSSAGYLKGDLNIVMSDAQVNEEENQEECSAFKKFSPGRWGGWEEWGEGYCS</sequence>
<name>A0AAD5X1H9_9FUNG</name>
<evidence type="ECO:0000313" key="3">
    <source>
        <dbReference type="Proteomes" id="UP001212841"/>
    </source>
</evidence>
<proteinExistence type="predicted"/>
<protein>
    <submittedName>
        <fullName evidence="2">Uncharacterized protein</fullName>
    </submittedName>
</protein>
<feature type="non-terminal residue" evidence="2">
    <location>
        <position position="1"/>
    </location>
</feature>
<reference evidence="2" key="1">
    <citation type="submission" date="2020-05" db="EMBL/GenBank/DDBJ databases">
        <title>Phylogenomic resolution of chytrid fungi.</title>
        <authorList>
            <person name="Stajich J.E."/>
            <person name="Amses K."/>
            <person name="Simmons R."/>
            <person name="Seto K."/>
            <person name="Myers J."/>
            <person name="Bonds A."/>
            <person name="Quandt C.A."/>
            <person name="Barry K."/>
            <person name="Liu P."/>
            <person name="Grigoriev I."/>
            <person name="Longcore J.E."/>
            <person name="James T.Y."/>
        </authorList>
    </citation>
    <scope>NUCLEOTIDE SEQUENCE</scope>
    <source>
        <strain evidence="2">JEL0318</strain>
    </source>
</reference>
<keyword evidence="3" id="KW-1185">Reference proteome</keyword>
<evidence type="ECO:0000313" key="2">
    <source>
        <dbReference type="EMBL" id="KAJ3045455.1"/>
    </source>
</evidence>
<organism evidence="2 3">
    <name type="scientific">Rhizophlyctis rosea</name>
    <dbReference type="NCBI Taxonomy" id="64517"/>
    <lineage>
        <taxon>Eukaryota</taxon>
        <taxon>Fungi</taxon>
        <taxon>Fungi incertae sedis</taxon>
        <taxon>Chytridiomycota</taxon>
        <taxon>Chytridiomycota incertae sedis</taxon>
        <taxon>Chytridiomycetes</taxon>
        <taxon>Rhizophlyctidales</taxon>
        <taxon>Rhizophlyctidaceae</taxon>
        <taxon>Rhizophlyctis</taxon>
    </lineage>
</organism>
<feature type="region of interest" description="Disordered" evidence="1">
    <location>
        <begin position="1"/>
        <end position="38"/>
    </location>
</feature>
<dbReference type="EMBL" id="JADGJD010001229">
    <property type="protein sequence ID" value="KAJ3045455.1"/>
    <property type="molecule type" value="Genomic_DNA"/>
</dbReference>
<evidence type="ECO:0000256" key="1">
    <source>
        <dbReference type="SAM" id="MobiDB-lite"/>
    </source>
</evidence>
<accession>A0AAD5X1H9</accession>